<evidence type="ECO:0000313" key="2">
    <source>
        <dbReference type="Proteomes" id="UP000679307"/>
    </source>
</evidence>
<dbReference type="InterPro" id="IPR006311">
    <property type="entry name" value="TAT_signal"/>
</dbReference>
<name>A0ABX8EFI6_9ACTN</name>
<reference evidence="1 2" key="1">
    <citation type="submission" date="2021-05" db="EMBL/GenBank/DDBJ databases">
        <title>Complete genome of Nocardioides aquaticus KCTC 9944T isolated from meromictic and hypersaline Ekho Lake, Antarctica.</title>
        <authorList>
            <person name="Hwang K."/>
            <person name="Kim K.M."/>
            <person name="Choe H."/>
        </authorList>
    </citation>
    <scope>NUCLEOTIDE SEQUENCE [LARGE SCALE GENOMIC DNA]</scope>
    <source>
        <strain evidence="1 2">KCTC 9944</strain>
    </source>
</reference>
<proteinExistence type="predicted"/>
<protein>
    <recommendedName>
        <fullName evidence="3">Asl1-like glycosyl hydrolase catalytic domain-containing protein</fullName>
    </recommendedName>
</protein>
<gene>
    <name evidence="1" type="ORF">ENKNEFLB_00783</name>
</gene>
<organism evidence="1 2">
    <name type="scientific">Nocardioides aquaticus</name>
    <dbReference type="NCBI Taxonomy" id="160826"/>
    <lineage>
        <taxon>Bacteria</taxon>
        <taxon>Bacillati</taxon>
        <taxon>Actinomycetota</taxon>
        <taxon>Actinomycetes</taxon>
        <taxon>Propionibacteriales</taxon>
        <taxon>Nocardioidaceae</taxon>
        <taxon>Nocardioides</taxon>
    </lineage>
</organism>
<keyword evidence="2" id="KW-1185">Reference proteome</keyword>
<dbReference type="EMBL" id="CP075371">
    <property type="protein sequence ID" value="QVT78406.1"/>
    <property type="molecule type" value="Genomic_DNA"/>
</dbReference>
<dbReference type="PROSITE" id="PS51318">
    <property type="entry name" value="TAT"/>
    <property type="match status" value="1"/>
</dbReference>
<evidence type="ECO:0008006" key="3">
    <source>
        <dbReference type="Google" id="ProtNLM"/>
    </source>
</evidence>
<evidence type="ECO:0000313" key="1">
    <source>
        <dbReference type="EMBL" id="QVT78406.1"/>
    </source>
</evidence>
<sequence>MTDANGSARSPYASRRIALLGAAAGAGVLAAPGPAAAALPLVRPMSSAAVVGAFGVNARPNFLRSGYRFYKQWMGAIADMGATSFRGLYAPGLPRTLEVVAEARRLGLTWDMVVVQGRGTSSEKIRRTLRHIAANAADVCSSVKGLNEPNYDRGTGPVANWETDTLRIQRVIWDTVQADPRLAGVTVVGPTLQDNTAVRADYQRLADRGLLRTMDVGAIHRYPGGSYPDHLMDDRLSMLRRTWPGKPIWIAETGYTNAVASRSGPRAVPESVAAAYGPSALLEAVDRGCRTAFFEMLDDPDAGAKDHPEANFGLFATRTGDGPPWRAKPIVASLRTLLTSLADPGPAHTPAPIRFRVSGSSDLRATLTAKRDGTVTAHVRRARDCYDSSARRAIAVPTVRAKLETAGGVRYVEVDHRVTSVRL</sequence>
<dbReference type="Proteomes" id="UP000679307">
    <property type="component" value="Chromosome"/>
</dbReference>
<accession>A0ABX8EFI6</accession>